<feature type="domain" description="J" evidence="3">
    <location>
        <begin position="5"/>
        <end position="70"/>
    </location>
</feature>
<evidence type="ECO:0000256" key="2">
    <source>
        <dbReference type="ARBA" id="ARBA00023186"/>
    </source>
</evidence>
<dbReference type="CDD" id="cd06257">
    <property type="entry name" value="DnaJ"/>
    <property type="match status" value="1"/>
</dbReference>
<dbReference type="PROSITE" id="PS50076">
    <property type="entry name" value="DNAJ_2"/>
    <property type="match status" value="1"/>
</dbReference>
<dbReference type="RefSeq" id="WP_156701832.1">
    <property type="nucleotide sequence ID" value="NZ_CACRUP010000017.1"/>
</dbReference>
<dbReference type="GO" id="GO:0006260">
    <property type="term" value="P:DNA replication"/>
    <property type="evidence" value="ECO:0007669"/>
    <property type="project" value="UniProtKB-KW"/>
</dbReference>
<protein>
    <submittedName>
        <fullName evidence="4">Curved DNA-binding protein</fullName>
    </submittedName>
</protein>
<dbReference type="InterPro" id="IPR001623">
    <property type="entry name" value="DnaJ_domain"/>
</dbReference>
<dbReference type="EMBL" id="CACRUP010000017">
    <property type="protein sequence ID" value="VYU05969.1"/>
    <property type="molecule type" value="Genomic_DNA"/>
</dbReference>
<dbReference type="SUPFAM" id="SSF46565">
    <property type="entry name" value="Chaperone J-domain"/>
    <property type="match status" value="1"/>
</dbReference>
<dbReference type="InterPro" id="IPR002939">
    <property type="entry name" value="DnaJ_C"/>
</dbReference>
<dbReference type="AlphaFoldDB" id="A0A6N3BTK8"/>
<evidence type="ECO:0000259" key="3">
    <source>
        <dbReference type="PROSITE" id="PS50076"/>
    </source>
</evidence>
<dbReference type="Pfam" id="PF01556">
    <property type="entry name" value="DnaJ_C"/>
    <property type="match status" value="1"/>
</dbReference>
<dbReference type="Pfam" id="PF00226">
    <property type="entry name" value="DnaJ"/>
    <property type="match status" value="1"/>
</dbReference>
<dbReference type="PROSITE" id="PS00636">
    <property type="entry name" value="DNAJ_1"/>
    <property type="match status" value="1"/>
</dbReference>
<dbReference type="PANTHER" id="PTHR44145:SF3">
    <property type="entry name" value="DNAJ HOMOLOG SUBFAMILY A MEMBER 3, MITOCHONDRIAL"/>
    <property type="match status" value="1"/>
</dbReference>
<evidence type="ECO:0000313" key="4">
    <source>
        <dbReference type="EMBL" id="VYU05969.1"/>
    </source>
</evidence>
<name>A0A6N3BTK8_9FIRM</name>
<dbReference type="SUPFAM" id="SSF49493">
    <property type="entry name" value="HSP40/DnaJ peptide-binding domain"/>
    <property type="match status" value="2"/>
</dbReference>
<dbReference type="InterPro" id="IPR018253">
    <property type="entry name" value="DnaJ_domain_CS"/>
</dbReference>
<dbReference type="GO" id="GO:0003677">
    <property type="term" value="F:DNA binding"/>
    <property type="evidence" value="ECO:0007669"/>
    <property type="project" value="UniProtKB-KW"/>
</dbReference>
<sequence>MKYKDYYEILGVSKNADEKEIKSAYRKLAKKYHPDLHQGDEAAAEKFKEVSEAYEVLSDKDKRKKYDTFGSNYDFSSGYDFDPSQYGYTYTTGGSGADFSDFFETIFGSSRSGKGGNFSGGFNINDIFGDFSSKSKGRSANKARNKFESELSISIKEAYEGITKNVSLTYNKKEYQVAVKIPKGITRDKKVKVKGEKFGLPGDILFKINIRDEKDLVLDGLDITKTENIYPWDAALGGSKTVETLDGKLKLKIPENFVGGNKMRIPSKGFKDLKGNVGDLYVIFNIVNPKKLSDDQIKLYKELQNLNK</sequence>
<dbReference type="GO" id="GO:0006457">
    <property type="term" value="P:protein folding"/>
    <property type="evidence" value="ECO:0007669"/>
    <property type="project" value="InterPro"/>
</dbReference>
<dbReference type="Gene3D" id="1.10.287.110">
    <property type="entry name" value="DnaJ domain"/>
    <property type="match status" value="1"/>
</dbReference>
<gene>
    <name evidence="4" type="primary">cbpA</name>
    <name evidence="4" type="ORF">PGLFYP46_01767</name>
</gene>
<reference evidence="4" key="1">
    <citation type="submission" date="2019-11" db="EMBL/GenBank/DDBJ databases">
        <authorList>
            <person name="Feng L."/>
        </authorList>
    </citation>
    <scope>NUCLEOTIDE SEQUENCE</scope>
    <source>
        <strain evidence="4">PgorbachiiLFYP46</strain>
    </source>
</reference>
<proteinExistence type="predicted"/>
<dbReference type="SMART" id="SM00271">
    <property type="entry name" value="DnaJ"/>
    <property type="match status" value="1"/>
</dbReference>
<evidence type="ECO:0000256" key="1">
    <source>
        <dbReference type="ARBA" id="ARBA00022705"/>
    </source>
</evidence>
<dbReference type="InterPro" id="IPR008971">
    <property type="entry name" value="HSP40/DnaJ_pept-bd"/>
</dbReference>
<accession>A0A6N3BTK8</accession>
<keyword evidence="2" id="KW-0143">Chaperone</keyword>
<dbReference type="GO" id="GO:0051082">
    <property type="term" value="F:unfolded protein binding"/>
    <property type="evidence" value="ECO:0007669"/>
    <property type="project" value="InterPro"/>
</dbReference>
<keyword evidence="1" id="KW-0235">DNA replication</keyword>
<organism evidence="4">
    <name type="scientific">Peptoniphilus gorbachii</name>
    <dbReference type="NCBI Taxonomy" id="411567"/>
    <lineage>
        <taxon>Bacteria</taxon>
        <taxon>Bacillati</taxon>
        <taxon>Bacillota</taxon>
        <taxon>Tissierellia</taxon>
        <taxon>Tissierellales</taxon>
        <taxon>Peptoniphilaceae</taxon>
        <taxon>Peptoniphilus</taxon>
    </lineage>
</organism>
<dbReference type="PRINTS" id="PR00625">
    <property type="entry name" value="JDOMAIN"/>
</dbReference>
<dbReference type="InterPro" id="IPR036869">
    <property type="entry name" value="J_dom_sf"/>
</dbReference>
<dbReference type="CDD" id="cd10747">
    <property type="entry name" value="DnaJ_C"/>
    <property type="match status" value="1"/>
</dbReference>
<dbReference type="PANTHER" id="PTHR44145">
    <property type="entry name" value="DNAJ HOMOLOG SUBFAMILY A MEMBER 3, MITOCHONDRIAL"/>
    <property type="match status" value="1"/>
</dbReference>
<dbReference type="Gene3D" id="2.60.260.20">
    <property type="entry name" value="Urease metallochaperone UreE, N-terminal domain"/>
    <property type="match status" value="2"/>
</dbReference>
<dbReference type="InterPro" id="IPR051938">
    <property type="entry name" value="Apopto_cytoskel_mod"/>
</dbReference>
<keyword evidence="4" id="KW-0238">DNA-binding</keyword>